<comment type="caution">
    <text evidence="1">The sequence shown here is derived from an EMBL/GenBank/DDBJ whole genome shotgun (WGS) entry which is preliminary data.</text>
</comment>
<dbReference type="EMBL" id="JBEDNP010000007">
    <property type="protein sequence ID" value="MEQ3539866.1"/>
    <property type="molecule type" value="Genomic_DNA"/>
</dbReference>
<sequence>MRVEVCDDVARVDRLVVAPDRQGQASGRTARVAWCRLGDAVTTVALFTGEHSAGNLRLCRRADYAETHRTGTGTYVPVHLTQAGTSFSG</sequence>
<gene>
    <name evidence="1" type="ORF">WHI96_13640</name>
</gene>
<organism evidence="1 2">
    <name type="scientific">Pseudonocardia tropica</name>
    <dbReference type="NCBI Taxonomy" id="681289"/>
    <lineage>
        <taxon>Bacteria</taxon>
        <taxon>Bacillati</taxon>
        <taxon>Actinomycetota</taxon>
        <taxon>Actinomycetes</taxon>
        <taxon>Pseudonocardiales</taxon>
        <taxon>Pseudonocardiaceae</taxon>
        <taxon>Pseudonocardia</taxon>
    </lineage>
</organism>
<dbReference type="RefSeq" id="WP_345640348.1">
    <property type="nucleotide sequence ID" value="NZ_BAABLY010000002.1"/>
</dbReference>
<keyword evidence="2" id="KW-1185">Reference proteome</keyword>
<dbReference type="Proteomes" id="UP001464923">
    <property type="component" value="Unassembled WGS sequence"/>
</dbReference>
<reference evidence="1 2" key="1">
    <citation type="submission" date="2024-03" db="EMBL/GenBank/DDBJ databases">
        <title>Draft genome sequence of Pseudonocardia tropica JCM 19149.</title>
        <authorList>
            <person name="Butdee W."/>
            <person name="Duangmal K."/>
        </authorList>
    </citation>
    <scope>NUCLEOTIDE SEQUENCE [LARGE SCALE GENOMIC DNA]</scope>
    <source>
        <strain evidence="1 2">JCM 19149</strain>
    </source>
</reference>
<evidence type="ECO:0000313" key="1">
    <source>
        <dbReference type="EMBL" id="MEQ3539866.1"/>
    </source>
</evidence>
<protein>
    <submittedName>
        <fullName evidence="1">Uncharacterized protein</fullName>
    </submittedName>
</protein>
<proteinExistence type="predicted"/>
<accession>A0ABV1JVY4</accession>
<evidence type="ECO:0000313" key="2">
    <source>
        <dbReference type="Proteomes" id="UP001464923"/>
    </source>
</evidence>
<name>A0ABV1JVY4_9PSEU</name>